<dbReference type="Proteomes" id="UP000663827">
    <property type="component" value="Unassembled WGS sequence"/>
</dbReference>
<sequence>MFVLFPMRTYAFIDRSAKLCELINTDDGDRPQLVHPQDLIRRPSGMVRFATRLGLAEGDKSVLEAVEKAYRFITHCYRPGAQVILWVSTSSDRKWETDLYAQAAEILAQHLRSCSMTVPAQQISFTLILGTGGTVLVAESQSIWPPSCDEIQSMGTWSDWLKSRLPPGIQHIVCYSYDGNFCSCSISYDLDGGVVSRELRFSSNDCEFELQRDATKHVLYYRQDMLPEWDEHQPVWTCVLNPSSHQPQDALASESTKPAGMYHYEVQRYQNLPGVDGDGSMLVWKSCRKAPN</sequence>
<organism evidence="1 2">
    <name type="scientific">Rhizoctonia solani</name>
    <dbReference type="NCBI Taxonomy" id="456999"/>
    <lineage>
        <taxon>Eukaryota</taxon>
        <taxon>Fungi</taxon>
        <taxon>Dikarya</taxon>
        <taxon>Basidiomycota</taxon>
        <taxon>Agaricomycotina</taxon>
        <taxon>Agaricomycetes</taxon>
        <taxon>Cantharellales</taxon>
        <taxon>Ceratobasidiaceae</taxon>
        <taxon>Rhizoctonia</taxon>
    </lineage>
</organism>
<proteinExistence type="predicted"/>
<accession>A0A8H3ECK1</accession>
<reference evidence="1" key="1">
    <citation type="submission" date="2021-01" db="EMBL/GenBank/DDBJ databases">
        <authorList>
            <person name="Kaushik A."/>
        </authorList>
    </citation>
    <scope>NUCLEOTIDE SEQUENCE</scope>
    <source>
        <strain evidence="1">AG5</strain>
    </source>
</reference>
<gene>
    <name evidence="1" type="ORF">RDB_LOCUS169400</name>
</gene>
<protein>
    <submittedName>
        <fullName evidence="1">Uncharacterized protein</fullName>
    </submittedName>
</protein>
<evidence type="ECO:0000313" key="2">
    <source>
        <dbReference type="Proteomes" id="UP000663827"/>
    </source>
</evidence>
<dbReference type="AlphaFoldDB" id="A0A8H3ECK1"/>
<name>A0A8H3ECK1_9AGAM</name>
<comment type="caution">
    <text evidence="1">The sequence shown here is derived from an EMBL/GenBank/DDBJ whole genome shotgun (WGS) entry which is preliminary data.</text>
</comment>
<dbReference type="EMBL" id="CAJNJQ010006063">
    <property type="protein sequence ID" value="CAE7222790.1"/>
    <property type="molecule type" value="Genomic_DNA"/>
</dbReference>
<evidence type="ECO:0000313" key="1">
    <source>
        <dbReference type="EMBL" id="CAE7222790.1"/>
    </source>
</evidence>